<feature type="transmembrane region" description="Helical" evidence="1">
    <location>
        <begin position="795"/>
        <end position="814"/>
    </location>
</feature>
<evidence type="ECO:0000313" key="3">
    <source>
        <dbReference type="Proteomes" id="UP000549394"/>
    </source>
</evidence>
<comment type="caution">
    <text evidence="2">The sequence shown here is derived from an EMBL/GenBank/DDBJ whole genome shotgun (WGS) entry which is preliminary data.</text>
</comment>
<keyword evidence="1" id="KW-0472">Membrane</keyword>
<dbReference type="Proteomes" id="UP000549394">
    <property type="component" value="Unassembled WGS sequence"/>
</dbReference>
<dbReference type="AlphaFoldDB" id="A0A7I8VKA3"/>
<keyword evidence="1" id="KW-0812">Transmembrane</keyword>
<feature type="transmembrane region" description="Helical" evidence="1">
    <location>
        <begin position="873"/>
        <end position="894"/>
    </location>
</feature>
<organism evidence="2 3">
    <name type="scientific">Dimorphilus gyrociliatus</name>
    <dbReference type="NCBI Taxonomy" id="2664684"/>
    <lineage>
        <taxon>Eukaryota</taxon>
        <taxon>Metazoa</taxon>
        <taxon>Spiralia</taxon>
        <taxon>Lophotrochozoa</taxon>
        <taxon>Annelida</taxon>
        <taxon>Polychaeta</taxon>
        <taxon>Polychaeta incertae sedis</taxon>
        <taxon>Dinophilidae</taxon>
        <taxon>Dimorphilus</taxon>
    </lineage>
</organism>
<keyword evidence="3" id="KW-1185">Reference proteome</keyword>
<dbReference type="GO" id="GO:0006508">
    <property type="term" value="P:proteolysis"/>
    <property type="evidence" value="ECO:0007669"/>
    <property type="project" value="InterPro"/>
</dbReference>
<dbReference type="SUPFAM" id="SSF52743">
    <property type="entry name" value="Subtilisin-like"/>
    <property type="match status" value="1"/>
</dbReference>
<evidence type="ECO:0000256" key="1">
    <source>
        <dbReference type="SAM" id="Phobius"/>
    </source>
</evidence>
<dbReference type="InterPro" id="IPR036852">
    <property type="entry name" value="Peptidase_S8/S53_dom_sf"/>
</dbReference>
<gene>
    <name evidence="2" type="ORF">DGYR_LOCUS4557</name>
</gene>
<sequence>MWPIYPSRNITYTDKLRALRISSNLTTIAIFSECSNIWNIPKNRLVAKYNFNLPEERKWNKTATLIAGSNFDGVYEDRSGVKSLPFESLAPFAGVVLINCGGNNDYEKAKNVSKGIKWLLRQERYRRFFCEIILIEHEFSEFHDELWKSLNNLYPKTIVCPGLDFDYPSSYSGVTTVINEGCSKNTPRDCQPLSVHNVLAPKPPCCSKNGITFITNNDSIAAATMVSLMALSLIMAEKYGKGWIPNFLGRRSETRKKLSHPFVLRKFINNLQVKFGPGIKPRNILNLNKSEFIACLNSTFENIEVSNIQAIDLPPIPNYFYLHKLLSVESKENIIRYAKCDEVEMLFEIEKSIKNAFKIPIECSKQNRPTNCSKVLDLRLIDDYVIWEDIAMNEAEDDDTKSLKKRKQDFLFDCIRSVAANLKWEKIDEIFPPCADFLEYFPLLRKYGNTFFLPETFDLSSLAKLSLDVEEPKIFVLQHLVLCECAEEDIMKLSKIKHITFEVEKIQYKIRTDSPNFFESVRLLDDPIVERTLLLINESKCDDREKFVKRVQTSVLARSKPIIKLRINDKEESSNELRKYPEVDVNFTYNCDIRARSVRKYYSIDEDIYPKSNVHFVLFSSGIDWILIDKLRSRRSNIGVIRDNVNFIEDEGFDKNVDEFGMSSATCQLLLNCGDVTSLKVISKTGKTSLDYFKFGMIWLEKNLEKIKPDFIIIPFNVPTFDFQIDRILKNFEKKGIITLVSTSENQWDFPSSSSSVIGVGGLDSNLRKTHTYNTDIHVLSESVRVPSYLKQNSISGSSVSACVSACLLAYILVSVGSKWRPYVQNVVVLKNFLKKLEQDGILRVDKKHLNSVIKTCVGSWRKRKRIQQCKKFKYGLICISFMVVLVTILFSYFKIF</sequence>
<reference evidence="2 3" key="1">
    <citation type="submission" date="2020-08" db="EMBL/GenBank/DDBJ databases">
        <authorList>
            <person name="Hejnol A."/>
        </authorList>
    </citation>
    <scope>NUCLEOTIDE SEQUENCE [LARGE SCALE GENOMIC DNA]</scope>
</reference>
<dbReference type="Gene3D" id="3.40.50.200">
    <property type="entry name" value="Peptidase S8/S53 domain"/>
    <property type="match status" value="1"/>
</dbReference>
<proteinExistence type="predicted"/>
<keyword evidence="1" id="KW-1133">Transmembrane helix</keyword>
<protein>
    <submittedName>
        <fullName evidence="2">DgyrCDS4807</fullName>
    </submittedName>
</protein>
<dbReference type="EMBL" id="CAJFCJ010000006">
    <property type="protein sequence ID" value="CAD5115867.1"/>
    <property type="molecule type" value="Genomic_DNA"/>
</dbReference>
<dbReference type="GO" id="GO:0004252">
    <property type="term" value="F:serine-type endopeptidase activity"/>
    <property type="evidence" value="ECO:0007669"/>
    <property type="project" value="InterPro"/>
</dbReference>
<accession>A0A7I8VKA3</accession>
<name>A0A7I8VKA3_9ANNE</name>
<evidence type="ECO:0000313" key="2">
    <source>
        <dbReference type="EMBL" id="CAD5115867.1"/>
    </source>
</evidence>